<feature type="transmembrane region" description="Helical" evidence="10">
    <location>
        <begin position="367"/>
        <end position="390"/>
    </location>
</feature>
<evidence type="ECO:0000256" key="7">
    <source>
        <dbReference type="ARBA" id="ARBA00023173"/>
    </source>
</evidence>
<evidence type="ECO:0000256" key="6">
    <source>
        <dbReference type="ARBA" id="ARBA00023136"/>
    </source>
</evidence>
<feature type="transmembrane region" description="Helical" evidence="10">
    <location>
        <begin position="310"/>
        <end position="330"/>
    </location>
</feature>
<dbReference type="Proteomes" id="UP001164472">
    <property type="component" value="Chromosome"/>
</dbReference>
<dbReference type="InterPro" id="IPR050368">
    <property type="entry name" value="ClC-type_chloride_channel"/>
</dbReference>
<evidence type="ECO:0000256" key="2">
    <source>
        <dbReference type="ARBA" id="ARBA00022448"/>
    </source>
</evidence>
<feature type="transmembrane region" description="Helical" evidence="10">
    <location>
        <begin position="241"/>
        <end position="265"/>
    </location>
</feature>
<dbReference type="CDD" id="cd00400">
    <property type="entry name" value="Voltage_gated_ClC"/>
    <property type="match status" value="1"/>
</dbReference>
<evidence type="ECO:0000313" key="12">
    <source>
        <dbReference type="Proteomes" id="UP001164472"/>
    </source>
</evidence>
<evidence type="ECO:0000256" key="9">
    <source>
        <dbReference type="ARBA" id="ARBA00023303"/>
    </source>
</evidence>
<keyword evidence="12" id="KW-1185">Reference proteome</keyword>
<evidence type="ECO:0000256" key="8">
    <source>
        <dbReference type="ARBA" id="ARBA00023214"/>
    </source>
</evidence>
<evidence type="ECO:0000256" key="4">
    <source>
        <dbReference type="ARBA" id="ARBA00022989"/>
    </source>
</evidence>
<feature type="transmembrane region" description="Helical" evidence="10">
    <location>
        <begin position="272"/>
        <end position="290"/>
    </location>
</feature>
<dbReference type="GO" id="GO:0005254">
    <property type="term" value="F:chloride channel activity"/>
    <property type="evidence" value="ECO:0007669"/>
    <property type="project" value="UniProtKB-KW"/>
</dbReference>
<dbReference type="PANTHER" id="PTHR43427">
    <property type="entry name" value="CHLORIDE CHANNEL PROTEIN CLC-E"/>
    <property type="match status" value="1"/>
</dbReference>
<keyword evidence="4 10" id="KW-1133">Transmembrane helix</keyword>
<dbReference type="Pfam" id="PF00654">
    <property type="entry name" value="Voltage_CLC"/>
    <property type="match status" value="1"/>
</dbReference>
<dbReference type="EMBL" id="CP101527">
    <property type="protein sequence ID" value="UZW75373.1"/>
    <property type="molecule type" value="Genomic_DNA"/>
</dbReference>
<feature type="transmembrane region" description="Helical" evidence="10">
    <location>
        <begin position="342"/>
        <end position="361"/>
    </location>
</feature>
<keyword evidence="5" id="KW-0406">Ion transport</keyword>
<comment type="subcellular location">
    <subcellularLocation>
        <location evidence="1">Membrane</location>
        <topology evidence="1">Multi-pass membrane protein</topology>
    </subcellularLocation>
</comment>
<feature type="transmembrane region" description="Helical" evidence="10">
    <location>
        <begin position="68"/>
        <end position="89"/>
    </location>
</feature>
<dbReference type="GO" id="GO:0034707">
    <property type="term" value="C:chloride channel complex"/>
    <property type="evidence" value="ECO:0007669"/>
    <property type="project" value="UniProtKB-KW"/>
</dbReference>
<feature type="transmembrane region" description="Helical" evidence="10">
    <location>
        <begin position="198"/>
        <end position="221"/>
    </location>
</feature>
<dbReference type="PANTHER" id="PTHR43427:SF6">
    <property type="entry name" value="CHLORIDE CHANNEL PROTEIN CLC-E"/>
    <property type="match status" value="1"/>
</dbReference>
<accession>A0A9E8HIM8</accession>
<keyword evidence="9" id="KW-0407">Ion channel</keyword>
<evidence type="ECO:0000256" key="3">
    <source>
        <dbReference type="ARBA" id="ARBA00022692"/>
    </source>
</evidence>
<feature type="transmembrane region" description="Helical" evidence="10">
    <location>
        <begin position="402"/>
        <end position="421"/>
    </location>
</feature>
<gene>
    <name evidence="11" type="ORF">NNL22_01830</name>
</gene>
<evidence type="ECO:0000313" key="11">
    <source>
        <dbReference type="EMBL" id="UZW75373.1"/>
    </source>
</evidence>
<reference evidence="11" key="1">
    <citation type="submission" date="2022-07" db="EMBL/GenBank/DDBJ databases">
        <title>Alkalimarinus sp. nov., isolated from gut of a Alitta virens.</title>
        <authorList>
            <person name="Yang A.I."/>
            <person name="Shin N.-R."/>
        </authorList>
    </citation>
    <scope>NUCLEOTIDE SEQUENCE</scope>
    <source>
        <strain evidence="11">FA028</strain>
    </source>
</reference>
<dbReference type="SUPFAM" id="SSF81340">
    <property type="entry name" value="Clc chloride channel"/>
    <property type="match status" value="1"/>
</dbReference>
<evidence type="ECO:0000256" key="10">
    <source>
        <dbReference type="SAM" id="Phobius"/>
    </source>
</evidence>
<dbReference type="AlphaFoldDB" id="A0A9E8HIM8"/>
<proteinExistence type="predicted"/>
<keyword evidence="7" id="KW-0869">Chloride channel</keyword>
<sequence length="592" mass="64035">MLLNKLKDAYIRLFRRQLAGADALPQLAFLGLISGSLAAVVIVIFRFAIEWPLSYFLPDHNPENFEGLHWAVRSVLPLGGAVVIGLFWYKLQISQRKTGVAYVMERLGYHQGYITFKSALTQFFAGVVTIGSGQSAGREGPAVHLGAACASLLGQKMILPNNSIRTLVGCGTAAAISASFDTPIAGVIFAMEVVMMEYTIAGFTPVILASVSAAIISQSVYGNSYAFVVPQLEMSSLLDVPYVVAMGIVLGTLSAAFVGILRYFMRFQSRPIFLRIFAGGALTALAAISFPQIMGIGYDTVNQTILGELSLALLCAVALVKLFVTATAVGLGMPSGIVGPTLFIGATAGGAMGVLGAYIAPESASSTGFYAMLGMGAMMGAVLQAPLAALMALLELTNNPHIILPGMLIITVASMVASEVFKQRSVFLTILKEQGLDYHNEPVTQALRRVSVGSIMERNIYRSKRLIDLDRAKEILAMEPKWIIVDKDKKPTSALPIVDLARYLEDNEQQFKAAEAEPSAEKIMIDLLKIPAQRKDITPLYYQATLQEAMDRFAETSAEALLVEKTSAPMIKTVLGIITRTDIENYYQYKRR</sequence>
<name>A0A9E8HIM8_9ALTE</name>
<keyword evidence="2" id="KW-0813">Transport</keyword>
<dbReference type="KEGG" id="asem:NNL22_01830"/>
<dbReference type="InterPro" id="IPR001807">
    <property type="entry name" value="ClC"/>
</dbReference>
<keyword evidence="8" id="KW-0868">Chloride</keyword>
<dbReference type="RefSeq" id="WP_251810715.1">
    <property type="nucleotide sequence ID" value="NZ_CP101527.1"/>
</dbReference>
<evidence type="ECO:0000256" key="1">
    <source>
        <dbReference type="ARBA" id="ARBA00004141"/>
    </source>
</evidence>
<dbReference type="InterPro" id="IPR014743">
    <property type="entry name" value="Cl-channel_core"/>
</dbReference>
<evidence type="ECO:0000256" key="5">
    <source>
        <dbReference type="ARBA" id="ARBA00023065"/>
    </source>
</evidence>
<organism evidence="11 12">
    <name type="scientific">Alkalimarinus sediminis</name>
    <dbReference type="NCBI Taxonomy" id="1632866"/>
    <lineage>
        <taxon>Bacteria</taxon>
        <taxon>Pseudomonadati</taxon>
        <taxon>Pseudomonadota</taxon>
        <taxon>Gammaproteobacteria</taxon>
        <taxon>Alteromonadales</taxon>
        <taxon>Alteromonadaceae</taxon>
        <taxon>Alkalimarinus</taxon>
    </lineage>
</organism>
<feature type="transmembrane region" description="Helical" evidence="10">
    <location>
        <begin position="21"/>
        <end position="48"/>
    </location>
</feature>
<dbReference type="PRINTS" id="PR00762">
    <property type="entry name" value="CLCHANNEL"/>
</dbReference>
<dbReference type="Gene3D" id="1.10.3080.10">
    <property type="entry name" value="Clc chloride channel"/>
    <property type="match status" value="1"/>
</dbReference>
<keyword evidence="6 10" id="KW-0472">Membrane</keyword>
<protein>
    <submittedName>
        <fullName evidence="11">Chloride channel protein</fullName>
    </submittedName>
</protein>
<keyword evidence="3 10" id="KW-0812">Transmembrane</keyword>